<comment type="similarity">
    <text evidence="1">Belongs to the PheA/TfdB FAD monooxygenase family.</text>
</comment>
<dbReference type="Gene3D" id="3.50.50.60">
    <property type="entry name" value="FAD/NAD(P)-binding domain"/>
    <property type="match status" value="1"/>
</dbReference>
<proteinExistence type="inferred from homology"/>
<dbReference type="PANTHER" id="PTHR43004:SF5">
    <property type="entry name" value="FAD-BINDING DOMAIN-CONTAINING PROTEIN"/>
    <property type="match status" value="1"/>
</dbReference>
<keyword evidence="4" id="KW-0560">Oxidoreductase</keyword>
<dbReference type="SUPFAM" id="SSF52833">
    <property type="entry name" value="Thioredoxin-like"/>
    <property type="match status" value="1"/>
</dbReference>
<protein>
    <submittedName>
        <fullName evidence="7">Pentachlorophenol 4-monooxygenase</fullName>
    </submittedName>
</protein>
<dbReference type="InterPro" id="IPR036249">
    <property type="entry name" value="Thioredoxin-like_sf"/>
</dbReference>
<evidence type="ECO:0000256" key="3">
    <source>
        <dbReference type="ARBA" id="ARBA00022827"/>
    </source>
</evidence>
<dbReference type="SUPFAM" id="SSF51905">
    <property type="entry name" value="FAD/NAD(P)-binding domain"/>
    <property type="match status" value="1"/>
</dbReference>
<evidence type="ECO:0000256" key="4">
    <source>
        <dbReference type="ARBA" id="ARBA00023002"/>
    </source>
</evidence>
<sequence length="586" mass="64614">MAPAFADVVIVGGGPVGLLIAYQLARFGCVPYLMEQDDKTTMPCYGRASTFWPRTIEMLDQLDLFDRLMQTGVVTRNSLHFRNGQRDTFFKFSLHLRQRLTEEQFAEALAENGVEQHMPQRIESFAIDETAADGYPITVHARDLVKDEVAEVKTQVIPLPTAADGYPITVHARDLVKDEVLEVKTKYLVGADGGKSTVRSLTNISFMGERTTHRWVRMDARVHTNMPNPRCLNSIDSASHGQILWCPIDNGLTRIGYVFSEALLEKYGGVEGVTQDVAVEEAKAALAPFEVEFQQVEWFTIYGIGQAIAASFWMNERIFLAGDACHTHSSGSAQGLNTGIHDAVNLAWKLALVIRGFANKSLLETYDLERRPSVQQVIDNDKVISILISGHYPPRFEGRKEHPHDLLIEWYTDAAVQLFTLGLGISYPVNMINRTGDASAATISPGQRGPDVFLNTIGTNDPIRLHSALKNDAKFSVVIFAGKTSSTQNSLAPLQAALSSCMNPSWKRVVKFVTIAASSGNGAVDVLGRGVWGRVFWDPDGRAHGIYGVDDERGAMVVFRPDGWIGCVLGLSGIKALEDYFDIFMA</sequence>
<dbReference type="InterPro" id="IPR002938">
    <property type="entry name" value="FAD-bd"/>
</dbReference>
<gene>
    <name evidence="7" type="ORF">MCHLO_07489</name>
</gene>
<feature type="domain" description="FAD-binding" evidence="5">
    <location>
        <begin position="6"/>
        <end position="380"/>
    </location>
</feature>
<feature type="domain" description="Phenol hydroxylase-like C-terminal dimerisation" evidence="6">
    <location>
        <begin position="540"/>
        <end position="585"/>
    </location>
</feature>
<evidence type="ECO:0000259" key="6">
    <source>
        <dbReference type="Pfam" id="PF07976"/>
    </source>
</evidence>
<dbReference type="Gene3D" id="3.30.9.10">
    <property type="entry name" value="D-Amino Acid Oxidase, subunit A, domain 2"/>
    <property type="match status" value="1"/>
</dbReference>
<evidence type="ECO:0000313" key="7">
    <source>
        <dbReference type="EMBL" id="GAT50220.1"/>
    </source>
</evidence>
<keyword evidence="3" id="KW-0274">FAD</keyword>
<dbReference type="Pfam" id="PF01494">
    <property type="entry name" value="FAD_binding_3"/>
    <property type="match status" value="1"/>
</dbReference>
<dbReference type="InterPro" id="IPR050641">
    <property type="entry name" value="RIFMO-like"/>
</dbReference>
<dbReference type="Pfam" id="PF07976">
    <property type="entry name" value="Phe_hydrox_dim"/>
    <property type="match status" value="1"/>
</dbReference>
<dbReference type="InterPro" id="IPR038220">
    <property type="entry name" value="PHOX_C_sf"/>
</dbReference>
<evidence type="ECO:0000259" key="5">
    <source>
        <dbReference type="Pfam" id="PF01494"/>
    </source>
</evidence>
<dbReference type="PANTHER" id="PTHR43004">
    <property type="entry name" value="TRK SYSTEM POTASSIUM UPTAKE PROTEIN"/>
    <property type="match status" value="1"/>
</dbReference>
<dbReference type="Proteomes" id="UP000815677">
    <property type="component" value="Unassembled WGS sequence"/>
</dbReference>
<dbReference type="InterPro" id="IPR036188">
    <property type="entry name" value="FAD/NAD-bd_sf"/>
</dbReference>
<dbReference type="SUPFAM" id="SSF54373">
    <property type="entry name" value="FAD-linked reductases, C-terminal domain"/>
    <property type="match status" value="1"/>
</dbReference>
<dbReference type="EMBL" id="DF846343">
    <property type="protein sequence ID" value="GAT50220.1"/>
    <property type="molecule type" value="Genomic_DNA"/>
</dbReference>
<accession>A0ABQ0LGQ5</accession>
<dbReference type="PRINTS" id="PR00420">
    <property type="entry name" value="RNGMNOXGNASE"/>
</dbReference>
<keyword evidence="8" id="KW-1185">Reference proteome</keyword>
<keyword evidence="2" id="KW-0285">Flavoprotein</keyword>
<evidence type="ECO:0000256" key="2">
    <source>
        <dbReference type="ARBA" id="ARBA00022630"/>
    </source>
</evidence>
<organism evidence="7 8">
    <name type="scientific">Mycena chlorophos</name>
    <name type="common">Agaric fungus</name>
    <name type="synonym">Agaricus chlorophos</name>
    <dbReference type="NCBI Taxonomy" id="658473"/>
    <lineage>
        <taxon>Eukaryota</taxon>
        <taxon>Fungi</taxon>
        <taxon>Dikarya</taxon>
        <taxon>Basidiomycota</taxon>
        <taxon>Agaricomycotina</taxon>
        <taxon>Agaricomycetes</taxon>
        <taxon>Agaricomycetidae</taxon>
        <taxon>Agaricales</taxon>
        <taxon>Marasmiineae</taxon>
        <taxon>Mycenaceae</taxon>
        <taxon>Mycena</taxon>
    </lineage>
</organism>
<dbReference type="Gene3D" id="3.40.30.20">
    <property type="match status" value="1"/>
</dbReference>
<reference evidence="7" key="1">
    <citation type="submission" date="2014-09" db="EMBL/GenBank/DDBJ databases">
        <title>Genome sequence of the luminous mushroom Mycena chlorophos for searching fungal bioluminescence genes.</title>
        <authorList>
            <person name="Tanaka Y."/>
            <person name="Kasuga D."/>
            <person name="Oba Y."/>
            <person name="Hase S."/>
            <person name="Sato K."/>
            <person name="Oba Y."/>
            <person name="Sakakibara Y."/>
        </authorList>
    </citation>
    <scope>NUCLEOTIDE SEQUENCE</scope>
</reference>
<evidence type="ECO:0000256" key="1">
    <source>
        <dbReference type="ARBA" id="ARBA00007801"/>
    </source>
</evidence>
<evidence type="ECO:0000313" key="8">
    <source>
        <dbReference type="Proteomes" id="UP000815677"/>
    </source>
</evidence>
<name>A0ABQ0LGQ5_MYCCL</name>
<dbReference type="InterPro" id="IPR012941">
    <property type="entry name" value="Phe_hydrox_C_dim_dom"/>
</dbReference>